<evidence type="ECO:0000313" key="5">
    <source>
        <dbReference type="EMBL" id="GAC14185.1"/>
    </source>
</evidence>
<comment type="catalytic activity">
    <reaction evidence="3">
        <text>ATP + H2O = ADP + phosphate + H(+)</text>
        <dbReference type="Rhea" id="RHEA:13065"/>
        <dbReference type="ChEBI" id="CHEBI:15377"/>
        <dbReference type="ChEBI" id="CHEBI:15378"/>
        <dbReference type="ChEBI" id="CHEBI:30616"/>
        <dbReference type="ChEBI" id="CHEBI:43474"/>
        <dbReference type="ChEBI" id="CHEBI:456216"/>
        <dbReference type="EC" id="5.6.2.3"/>
    </reaction>
</comment>
<dbReference type="HAMAP" id="MF_01487">
    <property type="entry name" value="RecD"/>
    <property type="match status" value="1"/>
</dbReference>
<dbReference type="SUPFAM" id="SSF52540">
    <property type="entry name" value="P-loop containing nucleoside triphosphate hydrolases"/>
    <property type="match status" value="1"/>
</dbReference>
<evidence type="ECO:0000256" key="3">
    <source>
        <dbReference type="HAMAP-Rule" id="MF_01487"/>
    </source>
</evidence>
<keyword evidence="3" id="KW-0269">Exonuclease</keyword>
<comment type="function">
    <text evidence="3">A helicase/nuclease that prepares dsDNA breaks (DSB) for recombinational DNA repair. Binds to DSBs and unwinds DNA via a highly rapid and processive ATP-dependent bidirectional helicase activity. Unwinds dsDNA until it encounters a Chi (crossover hotspot instigator) sequence from the 3' direction. Cuts ssDNA a few nucleotides 3' to the Chi site. The properties and activities of the enzyme are changed at Chi. The Chi-altered holoenzyme produces a long 3'-ssDNA overhang and facilitates RecA-binding to the ssDNA for homologous DNA recombination and repair. Holoenzyme degrades any linearized DNA that is unable to undergo homologous recombination. In the holoenzyme this subunit has ssDNA-dependent ATPase and 5'-3' helicase activity. When added to pre-assembled RecBC greatly stimulates nuclease activity and augments holoenzyme processivity. Negatively regulates the RecA-loading ability of RecBCD.</text>
</comment>
<dbReference type="InterPro" id="IPR050534">
    <property type="entry name" value="Coronavir_polyprotein_1ab"/>
</dbReference>
<gene>
    <name evidence="3 5" type="primary">recD</name>
    <name evidence="5" type="ORF">GLIP_1551</name>
</gene>
<reference evidence="5 6" key="1">
    <citation type="journal article" date="2017" name="Antonie Van Leeuwenhoek">
        <title>Rhizobium rhizosphaerae sp. nov., a novel species isolated from rice rhizosphere.</title>
        <authorList>
            <person name="Zhao J.J."/>
            <person name="Zhang J."/>
            <person name="Zhang R.J."/>
            <person name="Zhang C.W."/>
            <person name="Yin H.Q."/>
            <person name="Zhang X.X."/>
        </authorList>
    </citation>
    <scope>NUCLEOTIDE SEQUENCE [LARGE SCALE GENOMIC DNA]</scope>
    <source>
        <strain evidence="5 6">E3</strain>
    </source>
</reference>
<dbReference type="AlphaFoldDB" id="K6YSA0"/>
<dbReference type="GO" id="GO:0000724">
    <property type="term" value="P:double-strand break repair via homologous recombination"/>
    <property type="evidence" value="ECO:0007669"/>
    <property type="project" value="UniProtKB-UniRule"/>
</dbReference>
<dbReference type="InterPro" id="IPR027785">
    <property type="entry name" value="UvrD-like_helicase_C"/>
</dbReference>
<dbReference type="GO" id="GO:0005524">
    <property type="term" value="F:ATP binding"/>
    <property type="evidence" value="ECO:0007669"/>
    <property type="project" value="UniProtKB-UniRule"/>
</dbReference>
<keyword evidence="1 3" id="KW-0547">Nucleotide-binding</keyword>
<dbReference type="EC" id="5.6.2.3" evidence="3"/>
<keyword evidence="3" id="KW-0227">DNA damage</keyword>
<keyword evidence="3" id="KW-0238">DNA-binding</keyword>
<dbReference type="EMBL" id="BAEN01000035">
    <property type="protein sequence ID" value="GAC14185.1"/>
    <property type="molecule type" value="Genomic_DNA"/>
</dbReference>
<sequence>MYLQRYFLYEIGLTAIIKQKLSLESVIDTDVIKPIIAELFDSSTRQKDDQIDWQKVAVGIAATRSFSLITGGPGTGKTTTVAKLLALLFAIQLTRNKTLKVQLVAPTGKAAARLTESIIAAKNTLPEQYNAGLNLQTSTIHRLLGSQPGRAEFKYNANNLLHLDALIVDEASMVDLPLMYKLMSAIPLHTKVILLGDHNQLSSVETGSVLSDICHAALMGKLNPEYSPQTARLIEDICDQDVPSRNQLKPIPEITDCLVKLQKSHRFSSQSGIGLLAKQVITGEADSVQSILADVNQESLIWHQNGSPQVFAQQYASQLNRYFSAVSQSNLEDSFNYLFEQQILCAYKTGEWGVENINYLITRELDRQGYISIEEKDFIGRPIMLSKNDNNLGLFNGDVGIVMPDPSNKQLKKAWFKTAEGGYKGVLLSRLPEHSPVFAMTIHKSQGSEFNQVYLCLPDASFYPLAKGLSRELFYTGLTRAREKFVLYSSADSLQSCIKNVCSRSSGLAQRLSL</sequence>
<keyword evidence="6" id="KW-1185">Reference proteome</keyword>
<dbReference type="CDD" id="cd17933">
    <property type="entry name" value="DEXSc_RecD-like"/>
    <property type="match status" value="1"/>
</dbReference>
<dbReference type="eggNOG" id="COG0507">
    <property type="taxonomic scope" value="Bacteria"/>
</dbReference>
<keyword evidence="3 5" id="KW-0378">Hydrolase</keyword>
<evidence type="ECO:0000256" key="2">
    <source>
        <dbReference type="ARBA" id="ARBA00022840"/>
    </source>
</evidence>
<proteinExistence type="inferred from homology"/>
<comment type="miscellaneous">
    <text evidence="3">In the RecBCD complex, RecB has a slow 3'-5' helicase, an exonuclease activity and loads RecA onto ssDNA, RecD has a fast 5'-3' helicase activity, while RecC stimulates the ATPase and processivity of the RecB helicase and contributes to recognition of the Chi site.</text>
</comment>
<dbReference type="Proteomes" id="UP000006334">
    <property type="component" value="Unassembled WGS sequence"/>
</dbReference>
<dbReference type="GO" id="GO:0008854">
    <property type="term" value="F:exodeoxyribonuclease V activity"/>
    <property type="evidence" value="ECO:0007669"/>
    <property type="project" value="InterPro"/>
</dbReference>
<organism evidence="5 6">
    <name type="scientific">Aliiglaciecola lipolytica E3</name>
    <dbReference type="NCBI Taxonomy" id="1127673"/>
    <lineage>
        <taxon>Bacteria</taxon>
        <taxon>Pseudomonadati</taxon>
        <taxon>Pseudomonadota</taxon>
        <taxon>Gammaproteobacteria</taxon>
        <taxon>Alteromonadales</taxon>
        <taxon>Alteromonadaceae</taxon>
        <taxon>Aliiglaciecola</taxon>
    </lineage>
</organism>
<dbReference type="InterPro" id="IPR027417">
    <property type="entry name" value="P-loop_NTPase"/>
</dbReference>
<feature type="binding site" evidence="3">
    <location>
        <begin position="71"/>
        <end position="78"/>
    </location>
    <ligand>
        <name>ATP</name>
        <dbReference type="ChEBI" id="CHEBI:30616"/>
    </ligand>
</feature>
<keyword evidence="2 3" id="KW-0067">ATP-binding</keyword>
<dbReference type="NCBIfam" id="TIGR01447">
    <property type="entry name" value="recD"/>
    <property type="match status" value="1"/>
</dbReference>
<dbReference type="Pfam" id="PF13538">
    <property type="entry name" value="UvrD_C_2"/>
    <property type="match status" value="1"/>
</dbReference>
<comment type="caution">
    <text evidence="5">The sequence shown here is derived from an EMBL/GenBank/DDBJ whole genome shotgun (WGS) entry which is preliminary data.</text>
</comment>
<comment type="similarity">
    <text evidence="3">Belongs to the RecD family.</text>
</comment>
<feature type="domain" description="AAA+ ATPase" evidence="4">
    <location>
        <begin position="63"/>
        <end position="220"/>
    </location>
</feature>
<evidence type="ECO:0000313" key="6">
    <source>
        <dbReference type="Proteomes" id="UP000006334"/>
    </source>
</evidence>
<dbReference type="Pfam" id="PF13245">
    <property type="entry name" value="AAA_19"/>
    <property type="match status" value="1"/>
</dbReference>
<name>K6YSA0_9ALTE</name>
<dbReference type="CDD" id="cd18809">
    <property type="entry name" value="SF1_C_RecD"/>
    <property type="match status" value="1"/>
</dbReference>
<keyword evidence="3" id="KW-0347">Helicase</keyword>
<dbReference type="Gene3D" id="3.40.50.300">
    <property type="entry name" value="P-loop containing nucleotide triphosphate hydrolases"/>
    <property type="match status" value="3"/>
</dbReference>
<dbReference type="InterPro" id="IPR006344">
    <property type="entry name" value="RecD"/>
</dbReference>
<evidence type="ECO:0000256" key="1">
    <source>
        <dbReference type="ARBA" id="ARBA00022741"/>
    </source>
</evidence>
<keyword evidence="3" id="KW-0413">Isomerase</keyword>
<dbReference type="PANTHER" id="PTHR43788">
    <property type="entry name" value="DNA2/NAM7 HELICASE FAMILY MEMBER"/>
    <property type="match status" value="1"/>
</dbReference>
<dbReference type="InterPro" id="IPR003593">
    <property type="entry name" value="AAA+_ATPase"/>
</dbReference>
<keyword evidence="3" id="KW-0540">Nuclease</keyword>
<dbReference type="SMART" id="SM00382">
    <property type="entry name" value="AAA"/>
    <property type="match status" value="1"/>
</dbReference>
<evidence type="ECO:0000259" key="4">
    <source>
        <dbReference type="SMART" id="SM00382"/>
    </source>
</evidence>
<dbReference type="PANTHER" id="PTHR43788:SF6">
    <property type="entry name" value="DNA HELICASE B"/>
    <property type="match status" value="1"/>
</dbReference>
<dbReference type="OrthoDB" id="9803432at2"/>
<keyword evidence="3" id="KW-0234">DNA repair</keyword>
<dbReference type="GO" id="GO:0009338">
    <property type="term" value="C:exodeoxyribonuclease V complex"/>
    <property type="evidence" value="ECO:0007669"/>
    <property type="project" value="InterPro"/>
</dbReference>
<dbReference type="GO" id="GO:0003677">
    <property type="term" value="F:DNA binding"/>
    <property type="evidence" value="ECO:0007669"/>
    <property type="project" value="UniProtKB-UniRule"/>
</dbReference>
<dbReference type="GO" id="GO:0017116">
    <property type="term" value="F:single-stranded DNA helicase activity"/>
    <property type="evidence" value="ECO:0007669"/>
    <property type="project" value="TreeGrafter"/>
</dbReference>
<dbReference type="RefSeq" id="WP_008844001.1">
    <property type="nucleotide sequence ID" value="NZ_BAEN01000035.1"/>
</dbReference>
<protein>
    <recommendedName>
        <fullName evidence="3">RecBCD enzyme subunit RecD</fullName>
        <ecNumber evidence="3">5.6.2.3</ecNumber>
    </recommendedName>
    <alternativeName>
        <fullName evidence="3">DNA 5'-3' helicase subunit RecD</fullName>
    </alternativeName>
    <alternativeName>
        <fullName evidence="3">Exonuclease V subunit RecD</fullName>
        <shortName evidence="3">ExoV subunit RecD</shortName>
    </alternativeName>
    <alternativeName>
        <fullName evidence="3">Helicase/nuclease RecBCD subunit RecD</fullName>
    </alternativeName>
</protein>
<dbReference type="STRING" id="1127673.GLIP_1551"/>
<dbReference type="GO" id="GO:0016887">
    <property type="term" value="F:ATP hydrolysis activity"/>
    <property type="evidence" value="ECO:0007669"/>
    <property type="project" value="RHEA"/>
</dbReference>
<comment type="subunit">
    <text evidence="3">Heterotrimer of RecB, RecC and RecD. All subunits contribute to DNA-binding.</text>
</comment>
<accession>K6YSA0</accession>
<dbReference type="GO" id="GO:0043139">
    <property type="term" value="F:5'-3' DNA helicase activity"/>
    <property type="evidence" value="ECO:0007669"/>
    <property type="project" value="UniProtKB-UniRule"/>
</dbReference>